<dbReference type="EMBL" id="BMES01000001">
    <property type="protein sequence ID" value="GGH14379.1"/>
    <property type="molecule type" value="Genomic_DNA"/>
</dbReference>
<feature type="region of interest" description="Disordered" evidence="1">
    <location>
        <begin position="56"/>
        <end position="83"/>
    </location>
</feature>
<organism evidence="2 3">
    <name type="scientific">Alsobacter metallidurans</name>
    <dbReference type="NCBI Taxonomy" id="340221"/>
    <lineage>
        <taxon>Bacteria</taxon>
        <taxon>Pseudomonadati</taxon>
        <taxon>Pseudomonadota</taxon>
        <taxon>Alphaproteobacteria</taxon>
        <taxon>Hyphomicrobiales</taxon>
        <taxon>Alsobacteraceae</taxon>
        <taxon>Alsobacter</taxon>
    </lineage>
</organism>
<dbReference type="RefSeq" id="WP_188516912.1">
    <property type="nucleotide sequence ID" value="NZ_BMES01000001.1"/>
</dbReference>
<accession>A0A917I5X3</accession>
<dbReference type="AlphaFoldDB" id="A0A917I5X3"/>
<evidence type="ECO:0000256" key="1">
    <source>
        <dbReference type="SAM" id="MobiDB-lite"/>
    </source>
</evidence>
<evidence type="ECO:0000313" key="3">
    <source>
        <dbReference type="Proteomes" id="UP000603912"/>
    </source>
</evidence>
<evidence type="ECO:0008006" key="4">
    <source>
        <dbReference type="Google" id="ProtNLM"/>
    </source>
</evidence>
<reference evidence="2" key="2">
    <citation type="submission" date="2020-09" db="EMBL/GenBank/DDBJ databases">
        <authorList>
            <person name="Sun Q."/>
            <person name="Zhou Y."/>
        </authorList>
    </citation>
    <scope>NUCLEOTIDE SEQUENCE</scope>
    <source>
        <strain evidence="2">CGMCC 1.12214</strain>
    </source>
</reference>
<protein>
    <recommendedName>
        <fullName evidence="4">Helix-turn-helix domain-containing protein</fullName>
    </recommendedName>
</protein>
<gene>
    <name evidence="2" type="ORF">GCM10007036_13670</name>
</gene>
<sequence>MSPKAMRPIDVAERWQCSERHIRNLFLRGELRGFRAGGKLLRFRLADVEEYEQCASSNIGESGPSSGGKTGSDSALRLVRMTR</sequence>
<comment type="caution">
    <text evidence="2">The sequence shown here is derived from an EMBL/GenBank/DDBJ whole genome shotgun (WGS) entry which is preliminary data.</text>
</comment>
<evidence type="ECO:0000313" key="2">
    <source>
        <dbReference type="EMBL" id="GGH14379.1"/>
    </source>
</evidence>
<proteinExistence type="predicted"/>
<keyword evidence="3" id="KW-1185">Reference proteome</keyword>
<name>A0A917I5X3_9HYPH</name>
<dbReference type="Proteomes" id="UP000603912">
    <property type="component" value="Unassembled WGS sequence"/>
</dbReference>
<reference evidence="2" key="1">
    <citation type="journal article" date="2014" name="Int. J. Syst. Evol. Microbiol.">
        <title>Complete genome sequence of Corynebacterium casei LMG S-19264T (=DSM 44701T), isolated from a smear-ripened cheese.</title>
        <authorList>
            <consortium name="US DOE Joint Genome Institute (JGI-PGF)"/>
            <person name="Walter F."/>
            <person name="Albersmeier A."/>
            <person name="Kalinowski J."/>
            <person name="Ruckert C."/>
        </authorList>
    </citation>
    <scope>NUCLEOTIDE SEQUENCE</scope>
    <source>
        <strain evidence="2">CGMCC 1.12214</strain>
    </source>
</reference>